<evidence type="ECO:0000259" key="2">
    <source>
        <dbReference type="PROSITE" id="PS51272"/>
    </source>
</evidence>
<protein>
    <recommendedName>
        <fullName evidence="2">SLH domain-containing protein</fullName>
    </recommendedName>
</protein>
<feature type="domain" description="SLH" evidence="2">
    <location>
        <begin position="491"/>
        <end position="552"/>
    </location>
</feature>
<dbReference type="SUPFAM" id="SSF51126">
    <property type="entry name" value="Pectin lyase-like"/>
    <property type="match status" value="1"/>
</dbReference>
<keyword evidence="4" id="KW-1185">Reference proteome</keyword>
<dbReference type="SMART" id="SM00710">
    <property type="entry name" value="PbH1"/>
    <property type="match status" value="4"/>
</dbReference>
<dbReference type="EnsemblBacteria" id="ACC79360">
    <property type="protein sequence ID" value="ACC79360"/>
    <property type="gene ID" value="Npun_R0606"/>
</dbReference>
<organism evidence="3 4">
    <name type="scientific">Nostoc punctiforme (strain ATCC 29133 / PCC 73102)</name>
    <dbReference type="NCBI Taxonomy" id="63737"/>
    <lineage>
        <taxon>Bacteria</taxon>
        <taxon>Bacillati</taxon>
        <taxon>Cyanobacteriota</taxon>
        <taxon>Cyanophyceae</taxon>
        <taxon>Nostocales</taxon>
        <taxon>Nostocaceae</taxon>
        <taxon>Nostoc</taxon>
    </lineage>
</organism>
<dbReference type="Gene3D" id="2.160.20.10">
    <property type="entry name" value="Single-stranded right-handed beta-helix, Pectin lyase-like"/>
    <property type="match status" value="1"/>
</dbReference>
<dbReference type="AlphaFoldDB" id="B2J8B1"/>
<dbReference type="InterPro" id="IPR011050">
    <property type="entry name" value="Pectin_lyase_fold/virulence"/>
</dbReference>
<feature type="transmembrane region" description="Helical" evidence="1">
    <location>
        <begin position="21"/>
        <end position="44"/>
    </location>
</feature>
<feature type="domain" description="SLH" evidence="2">
    <location>
        <begin position="365"/>
        <end position="424"/>
    </location>
</feature>
<dbReference type="Pfam" id="PF07602">
    <property type="entry name" value="DUF1565"/>
    <property type="match status" value="1"/>
</dbReference>
<dbReference type="InterPro" id="IPR006626">
    <property type="entry name" value="PbH1"/>
</dbReference>
<dbReference type="KEGG" id="npu:Npun_R0606"/>
<evidence type="ECO:0000313" key="3">
    <source>
        <dbReference type="EMBL" id="ACC79360.1"/>
    </source>
</evidence>
<feature type="domain" description="SLH" evidence="2">
    <location>
        <begin position="425"/>
        <end position="488"/>
    </location>
</feature>
<sequence>MRVYNLCVEIICLQEKVTWIYFLYTVILLSKSLLQVVLFMIVIIKTIDSQLSMVNSTLVVTLYINPMKGNDTNTGSRLSPFKSLTRALKITKIPTIIHLEPGTYSAASGEVFPLIIPEGATVMGNEVNKGADIVICGSGEYQSPSFGIQNITLLLLDDASLLGVTVTNPSAKGTGIWIESAAPTLANNTLRDCGREGVFVTGAAKPEILDNIFVQNTASGLVIAGHSQGEVLWNLFERNPLGIAISDFATPTIANNKLSENRTAIALSRNAQPVLRQNLITKNTQGGLLVNGNAIPDLGNTQDSADNIFRDNSEFDLYNATKQKLISVGNHLNPFLVKGLAELIPANPVAVSTNLSDAPAPAPSQKLPAPVQLDAHWAEPFIQALVSMDLTHRFADGSYQPDQPMTRAQYASLVAIAFNPFPKISAPDFTDVPKDFWAYSAIQVAASGGFVGGFSDRTFRPNQHVQRLQVIVSLVNGLGLAAIDSDILEIYSDRHTIPDYARKAVATATQQKIIVNYPDPQLLAPLRLATRGEVAAMVYQALVAIGRTSAIKSFYVGLHSRS</sequence>
<evidence type="ECO:0000256" key="1">
    <source>
        <dbReference type="SAM" id="Phobius"/>
    </source>
</evidence>
<name>B2J8B1_NOSP7</name>
<gene>
    <name evidence="3" type="ordered locus">Npun_R0606</name>
</gene>
<dbReference type="Gene3D" id="3.30.1910.20">
    <property type="entry name" value="asparaginyl-tRNA synthetase, N-terminal domain"/>
    <property type="match status" value="1"/>
</dbReference>
<dbReference type="InterPro" id="IPR001119">
    <property type="entry name" value="SLH_dom"/>
</dbReference>
<reference evidence="4" key="1">
    <citation type="submission" date="2008-04" db="EMBL/GenBank/DDBJ databases">
        <title>Complete sequence of chromosome of Nostoc punctiforme ATCC 29133.</title>
        <authorList>
            <consortium name="US DOE Joint Genome Institute"/>
            <person name="Copeland A."/>
            <person name="Lucas S."/>
            <person name="Lapidus A."/>
            <person name="Glavina del Rio T."/>
            <person name="Dalin E."/>
            <person name="Tice H."/>
            <person name="Pitluck S."/>
            <person name="Chain P."/>
            <person name="Malfatti S."/>
            <person name="Shin M."/>
            <person name="Vergez L."/>
            <person name="Schmutz J."/>
            <person name="Larimer F."/>
            <person name="Land M."/>
            <person name="Hauser L."/>
            <person name="Kyrpides N."/>
            <person name="Kim E."/>
            <person name="Meeks J.C."/>
            <person name="Elhai J."/>
            <person name="Campbell E.L."/>
            <person name="Thiel T."/>
            <person name="Longmire J."/>
            <person name="Potts M."/>
            <person name="Atlas R."/>
        </authorList>
    </citation>
    <scope>NUCLEOTIDE SEQUENCE [LARGE SCALE GENOMIC DNA]</scope>
    <source>
        <strain evidence="4">ATCC 29133 / PCC 73102</strain>
    </source>
</reference>
<dbReference type="PANTHER" id="PTHR43308">
    <property type="entry name" value="OUTER MEMBRANE PROTEIN ALPHA-RELATED"/>
    <property type="match status" value="1"/>
</dbReference>
<dbReference type="InterPro" id="IPR012334">
    <property type="entry name" value="Pectin_lyas_fold"/>
</dbReference>
<dbReference type="InterPro" id="IPR011459">
    <property type="entry name" value="DUF1565"/>
</dbReference>
<keyword evidence="1" id="KW-1133">Transmembrane helix</keyword>
<dbReference type="Pfam" id="PF00395">
    <property type="entry name" value="SLH"/>
    <property type="match status" value="3"/>
</dbReference>
<dbReference type="HOGENOM" id="CLU_023571_0_0_3"/>
<reference evidence="3 4" key="2">
    <citation type="journal article" date="2013" name="Plant Physiol.">
        <title>A Nostoc punctiforme Sugar Transporter Necessary to Establish a Cyanobacterium-Plant Symbiosis.</title>
        <authorList>
            <person name="Ekman M."/>
            <person name="Picossi S."/>
            <person name="Campbell E.L."/>
            <person name="Meeks J.C."/>
            <person name="Flores E."/>
        </authorList>
    </citation>
    <scope>NUCLEOTIDE SEQUENCE [LARGE SCALE GENOMIC DNA]</scope>
    <source>
        <strain evidence="4">ATCC 29133 / PCC 73102</strain>
    </source>
</reference>
<evidence type="ECO:0000313" key="4">
    <source>
        <dbReference type="Proteomes" id="UP000001191"/>
    </source>
</evidence>
<proteinExistence type="predicted"/>
<dbReference type="InterPro" id="IPR022441">
    <property type="entry name" value="Para_beta_helix_rpt-2"/>
</dbReference>
<keyword evidence="1" id="KW-0812">Transmembrane</keyword>
<accession>B2J8B1</accession>
<dbReference type="PROSITE" id="PS51272">
    <property type="entry name" value="SLH"/>
    <property type="match status" value="3"/>
</dbReference>
<dbReference type="Proteomes" id="UP000001191">
    <property type="component" value="Chromosome"/>
</dbReference>
<dbReference type="PhylomeDB" id="B2J8B1"/>
<dbReference type="eggNOG" id="COG3420">
    <property type="taxonomic scope" value="Bacteria"/>
</dbReference>
<keyword evidence="1" id="KW-0472">Membrane</keyword>
<dbReference type="EMBL" id="CP001037">
    <property type="protein sequence ID" value="ACC79360.1"/>
    <property type="molecule type" value="Genomic_DNA"/>
</dbReference>
<dbReference type="NCBIfam" id="TIGR03804">
    <property type="entry name" value="para_beta_helix"/>
    <property type="match status" value="1"/>
</dbReference>
<dbReference type="InterPro" id="IPR051465">
    <property type="entry name" value="Cell_Envelope_Struct_Comp"/>
</dbReference>
<dbReference type="STRING" id="63737.Npun_R0606"/>
<dbReference type="PANTHER" id="PTHR43308:SF5">
    <property type="entry name" value="S-LAYER PROTEIN _ PEPTIDOGLYCAN ENDO-BETA-N-ACETYLGLUCOSAMINIDASE"/>
    <property type="match status" value="1"/>
</dbReference>